<dbReference type="PIRSF" id="PIRSF031644">
    <property type="entry name" value="UCP031644"/>
    <property type="match status" value="1"/>
</dbReference>
<dbReference type="Proteomes" id="UP000184442">
    <property type="component" value="Unassembled WGS sequence"/>
</dbReference>
<dbReference type="AlphaFoldDB" id="A0A1M6B715"/>
<dbReference type="InterPro" id="IPR008319">
    <property type="entry name" value="GyrI-like_CCH_Lin2189-like"/>
</dbReference>
<dbReference type="EMBL" id="FQZS01000003">
    <property type="protein sequence ID" value="SHI44522.1"/>
    <property type="molecule type" value="Genomic_DNA"/>
</dbReference>
<dbReference type="InterPro" id="IPR011256">
    <property type="entry name" value="Reg_factor_effector_dom_sf"/>
</dbReference>
<dbReference type="InterPro" id="IPR029442">
    <property type="entry name" value="GyrI-like"/>
</dbReference>
<feature type="domain" description="GyrI-like small molecule binding" evidence="1">
    <location>
        <begin position="20"/>
        <end position="207"/>
    </location>
</feature>
<evidence type="ECO:0000313" key="2">
    <source>
        <dbReference type="EMBL" id="SHI44522.1"/>
    </source>
</evidence>
<proteinExistence type="predicted"/>
<dbReference type="Pfam" id="PF06445">
    <property type="entry name" value="GyrI-like"/>
    <property type="match status" value="1"/>
</dbReference>
<evidence type="ECO:0000313" key="3">
    <source>
        <dbReference type="Proteomes" id="UP000184442"/>
    </source>
</evidence>
<name>A0A1M6B715_9FIRM</name>
<keyword evidence="3" id="KW-1185">Reference proteome</keyword>
<dbReference type="SUPFAM" id="SSF55136">
    <property type="entry name" value="Probable bacterial effector-binding domain"/>
    <property type="match status" value="1"/>
</dbReference>
<sequence>MPDKFDFKKEFKDLYMPKRNPVLVDVPAMNFIMIDGKGDPNGKEYQNAVSILYALAFIIKMSKMADKQPLGYFEYVIPPLEGLWWCEGDRFHFDKRESWLWTSMIRQPEFVTREVFHWAVDECRRKKPDLDVSLARFESFTEGLCVQIMHIGPYADEPCSIKLMQQYMEENNLRDATGLERKHHEIYLSDPRKTAPEKLKTVLRHPVEHMKSVF</sequence>
<gene>
    <name evidence="2" type="ORF">SAMN02745176_00307</name>
</gene>
<accession>A0A1M6B715</accession>
<dbReference type="STRING" id="1122184.SAMN02745176_00307"/>
<dbReference type="Gene3D" id="3.20.80.10">
    <property type="entry name" value="Regulatory factor, effector binding domain"/>
    <property type="match status" value="1"/>
</dbReference>
<evidence type="ECO:0000259" key="1">
    <source>
        <dbReference type="Pfam" id="PF06445"/>
    </source>
</evidence>
<organism evidence="2 3">
    <name type="scientific">Lutispora thermophila DSM 19022</name>
    <dbReference type="NCBI Taxonomy" id="1122184"/>
    <lineage>
        <taxon>Bacteria</taxon>
        <taxon>Bacillati</taxon>
        <taxon>Bacillota</taxon>
        <taxon>Clostridia</taxon>
        <taxon>Lutisporales</taxon>
        <taxon>Lutisporaceae</taxon>
        <taxon>Lutispora</taxon>
    </lineage>
</organism>
<protein>
    <recommendedName>
        <fullName evidence="1">GyrI-like small molecule binding domain-containing protein</fullName>
    </recommendedName>
</protein>
<reference evidence="2 3" key="1">
    <citation type="submission" date="2016-11" db="EMBL/GenBank/DDBJ databases">
        <authorList>
            <person name="Jaros S."/>
            <person name="Januszkiewicz K."/>
            <person name="Wedrychowicz H."/>
        </authorList>
    </citation>
    <scope>NUCLEOTIDE SEQUENCE [LARGE SCALE GENOMIC DNA]</scope>
    <source>
        <strain evidence="2 3">DSM 19022</strain>
    </source>
</reference>